<reference evidence="1 2" key="1">
    <citation type="submission" date="2014-04" db="EMBL/GenBank/DDBJ databases">
        <authorList>
            <consortium name="DOE Joint Genome Institute"/>
            <person name="Kuo A."/>
            <person name="Kohler A."/>
            <person name="Jargeat P."/>
            <person name="Nagy L.G."/>
            <person name="Floudas D."/>
            <person name="Copeland A."/>
            <person name="Barry K.W."/>
            <person name="Cichocki N."/>
            <person name="Veneault-Fourrey C."/>
            <person name="LaButti K."/>
            <person name="Lindquist E.A."/>
            <person name="Lipzen A."/>
            <person name="Lundell T."/>
            <person name="Morin E."/>
            <person name="Murat C."/>
            <person name="Sun H."/>
            <person name="Tunlid A."/>
            <person name="Henrissat B."/>
            <person name="Grigoriev I.V."/>
            <person name="Hibbett D.S."/>
            <person name="Martin F."/>
            <person name="Nordberg H.P."/>
            <person name="Cantor M.N."/>
            <person name="Hua S.X."/>
        </authorList>
    </citation>
    <scope>NUCLEOTIDE SEQUENCE [LARGE SCALE GENOMIC DNA]</scope>
    <source>
        <strain evidence="1 2">Ve08.2h10</strain>
    </source>
</reference>
<dbReference type="EMBL" id="KN827359">
    <property type="protein sequence ID" value="KIK76664.1"/>
    <property type="molecule type" value="Genomic_DNA"/>
</dbReference>
<dbReference type="OrthoDB" id="2697027at2759"/>
<gene>
    <name evidence="1" type="ORF">PAXRUDRAFT_169165</name>
</gene>
<sequence length="59" mass="6535">MSVSILTLESPSFRPCTILRGLSVRVSRCDGFPWFYPGAVPHQKSGEGRIQVCRAGYGY</sequence>
<dbReference type="Proteomes" id="UP000054538">
    <property type="component" value="Unassembled WGS sequence"/>
</dbReference>
<organism evidence="1 2">
    <name type="scientific">Paxillus rubicundulus Ve08.2h10</name>
    <dbReference type="NCBI Taxonomy" id="930991"/>
    <lineage>
        <taxon>Eukaryota</taxon>
        <taxon>Fungi</taxon>
        <taxon>Dikarya</taxon>
        <taxon>Basidiomycota</taxon>
        <taxon>Agaricomycotina</taxon>
        <taxon>Agaricomycetes</taxon>
        <taxon>Agaricomycetidae</taxon>
        <taxon>Boletales</taxon>
        <taxon>Paxilineae</taxon>
        <taxon>Paxillaceae</taxon>
        <taxon>Paxillus</taxon>
    </lineage>
</organism>
<name>A0A0D0D8G4_9AGAM</name>
<accession>A0A0D0D8G4</accession>
<reference evidence="2" key="2">
    <citation type="submission" date="2015-01" db="EMBL/GenBank/DDBJ databases">
        <title>Evolutionary Origins and Diversification of the Mycorrhizal Mutualists.</title>
        <authorList>
            <consortium name="DOE Joint Genome Institute"/>
            <consortium name="Mycorrhizal Genomics Consortium"/>
            <person name="Kohler A."/>
            <person name="Kuo A."/>
            <person name="Nagy L.G."/>
            <person name="Floudas D."/>
            <person name="Copeland A."/>
            <person name="Barry K.W."/>
            <person name="Cichocki N."/>
            <person name="Veneault-Fourrey C."/>
            <person name="LaButti K."/>
            <person name="Lindquist E.A."/>
            <person name="Lipzen A."/>
            <person name="Lundell T."/>
            <person name="Morin E."/>
            <person name="Murat C."/>
            <person name="Riley R."/>
            <person name="Ohm R."/>
            <person name="Sun H."/>
            <person name="Tunlid A."/>
            <person name="Henrissat B."/>
            <person name="Grigoriev I.V."/>
            <person name="Hibbett D.S."/>
            <person name="Martin F."/>
        </authorList>
    </citation>
    <scope>NUCLEOTIDE SEQUENCE [LARGE SCALE GENOMIC DNA]</scope>
    <source>
        <strain evidence="2">Ve08.2h10</strain>
    </source>
</reference>
<evidence type="ECO:0000313" key="2">
    <source>
        <dbReference type="Proteomes" id="UP000054538"/>
    </source>
</evidence>
<dbReference type="HOGENOM" id="CLU_2961493_0_0_1"/>
<dbReference type="InParanoid" id="A0A0D0D8G4"/>
<dbReference type="AlphaFoldDB" id="A0A0D0D8G4"/>
<proteinExistence type="predicted"/>
<evidence type="ECO:0000313" key="1">
    <source>
        <dbReference type="EMBL" id="KIK76664.1"/>
    </source>
</evidence>
<protein>
    <submittedName>
        <fullName evidence="1">Uncharacterized protein</fullName>
    </submittedName>
</protein>
<keyword evidence="2" id="KW-1185">Reference proteome</keyword>